<dbReference type="InterPro" id="IPR036691">
    <property type="entry name" value="Endo/exonu/phosph_ase_sf"/>
</dbReference>
<organism evidence="3">
    <name type="scientific">Nippostrongylus brasiliensis</name>
    <name type="common">Rat hookworm</name>
    <dbReference type="NCBI Taxonomy" id="27835"/>
    <lineage>
        <taxon>Eukaryota</taxon>
        <taxon>Metazoa</taxon>
        <taxon>Ecdysozoa</taxon>
        <taxon>Nematoda</taxon>
        <taxon>Chromadorea</taxon>
        <taxon>Rhabditida</taxon>
        <taxon>Rhabditina</taxon>
        <taxon>Rhabditomorpha</taxon>
        <taxon>Strongyloidea</taxon>
        <taxon>Heligmosomidae</taxon>
        <taxon>Nippostrongylus</taxon>
    </lineage>
</organism>
<dbReference type="AlphaFoldDB" id="A0A0N4YIG3"/>
<dbReference type="SUPFAM" id="SSF56219">
    <property type="entry name" value="DNase I-like"/>
    <property type="match status" value="1"/>
</dbReference>
<dbReference type="WBParaSite" id="NBR_0001670101-mRNA-1">
    <property type="protein sequence ID" value="NBR_0001670101-mRNA-1"/>
    <property type="gene ID" value="NBR_0001670101"/>
</dbReference>
<accession>A0A0N4YIG3</accession>
<name>A0A0N4YIG3_NIPBR</name>
<gene>
    <name evidence="1" type="ORF">NBR_LOCUS16698</name>
</gene>
<keyword evidence="2" id="KW-1185">Reference proteome</keyword>
<evidence type="ECO:0000313" key="2">
    <source>
        <dbReference type="Proteomes" id="UP000271162"/>
    </source>
</evidence>
<dbReference type="Proteomes" id="UP000271162">
    <property type="component" value="Unassembled WGS sequence"/>
</dbReference>
<dbReference type="EMBL" id="UYSL01022346">
    <property type="protein sequence ID" value="VDL80293.1"/>
    <property type="molecule type" value="Genomic_DNA"/>
</dbReference>
<evidence type="ECO:0000313" key="1">
    <source>
        <dbReference type="EMBL" id="VDL80293.1"/>
    </source>
</evidence>
<reference evidence="1 2" key="2">
    <citation type="submission" date="2018-11" db="EMBL/GenBank/DDBJ databases">
        <authorList>
            <consortium name="Pathogen Informatics"/>
        </authorList>
    </citation>
    <scope>NUCLEOTIDE SEQUENCE [LARGE SCALE GENOMIC DNA]</scope>
</reference>
<sequence>MLSTYNARTVSSNAKLYALFEATGHIKYYVIALQETKSRKADIRQHNDGALVIRGEKTPSRNVGGVGFIVHPYDETLVIRGEKTPSRNVGGVGFIVHPSVFHIVDSPEIPSPRLAILLRHPPLQKTISIITRYSQHAAAEESKLGVVYGQIEEVIRLQRRNRKEQSRRSQDRKIWDRR</sequence>
<proteinExistence type="predicted"/>
<evidence type="ECO:0000313" key="3">
    <source>
        <dbReference type="WBParaSite" id="NBR_0001670101-mRNA-1"/>
    </source>
</evidence>
<protein>
    <submittedName>
        <fullName evidence="3">Endonuclease/exonuclease/phosphatase</fullName>
    </submittedName>
</protein>
<dbReference type="STRING" id="27835.A0A0N4YIG3"/>
<reference evidence="3" key="1">
    <citation type="submission" date="2017-02" db="UniProtKB">
        <authorList>
            <consortium name="WormBaseParasite"/>
        </authorList>
    </citation>
    <scope>IDENTIFICATION</scope>
</reference>